<accession>A0A0L0BYU4</accession>
<comment type="caution">
    <text evidence="1">The sequence shown here is derived from an EMBL/GenBank/DDBJ whole genome shotgun (WGS) entry which is preliminary data.</text>
</comment>
<dbReference type="EMBL" id="JRES01001143">
    <property type="protein sequence ID" value="KNC25161.1"/>
    <property type="molecule type" value="Genomic_DNA"/>
</dbReference>
<reference evidence="1 2" key="1">
    <citation type="journal article" date="2015" name="Nat. Commun.">
        <title>Lucilia cuprina genome unlocks parasitic fly biology to underpin future interventions.</title>
        <authorList>
            <person name="Anstead C.A."/>
            <person name="Korhonen P.K."/>
            <person name="Young N.D."/>
            <person name="Hall R.S."/>
            <person name="Jex A.R."/>
            <person name="Murali S.C."/>
            <person name="Hughes D.S."/>
            <person name="Lee S.F."/>
            <person name="Perry T."/>
            <person name="Stroehlein A.J."/>
            <person name="Ansell B.R."/>
            <person name="Breugelmans B."/>
            <person name="Hofmann A."/>
            <person name="Qu J."/>
            <person name="Dugan S."/>
            <person name="Lee S.L."/>
            <person name="Chao H."/>
            <person name="Dinh H."/>
            <person name="Han Y."/>
            <person name="Doddapaneni H.V."/>
            <person name="Worley K.C."/>
            <person name="Muzny D.M."/>
            <person name="Ioannidis P."/>
            <person name="Waterhouse R.M."/>
            <person name="Zdobnov E.M."/>
            <person name="James P.J."/>
            <person name="Bagnall N.H."/>
            <person name="Kotze A.C."/>
            <person name="Gibbs R.A."/>
            <person name="Richards S."/>
            <person name="Batterham P."/>
            <person name="Gasser R.B."/>
        </authorList>
    </citation>
    <scope>NUCLEOTIDE SEQUENCE [LARGE SCALE GENOMIC DNA]</scope>
    <source>
        <strain evidence="1 2">LS</strain>
        <tissue evidence="1">Full body</tissue>
    </source>
</reference>
<evidence type="ECO:0000313" key="1">
    <source>
        <dbReference type="EMBL" id="KNC25161.1"/>
    </source>
</evidence>
<proteinExistence type="predicted"/>
<evidence type="ECO:0000313" key="2">
    <source>
        <dbReference type="Proteomes" id="UP000037069"/>
    </source>
</evidence>
<organism evidence="1 2">
    <name type="scientific">Lucilia cuprina</name>
    <name type="common">Green bottle fly</name>
    <name type="synonym">Australian sheep blowfly</name>
    <dbReference type="NCBI Taxonomy" id="7375"/>
    <lineage>
        <taxon>Eukaryota</taxon>
        <taxon>Metazoa</taxon>
        <taxon>Ecdysozoa</taxon>
        <taxon>Arthropoda</taxon>
        <taxon>Hexapoda</taxon>
        <taxon>Insecta</taxon>
        <taxon>Pterygota</taxon>
        <taxon>Neoptera</taxon>
        <taxon>Endopterygota</taxon>
        <taxon>Diptera</taxon>
        <taxon>Brachycera</taxon>
        <taxon>Muscomorpha</taxon>
        <taxon>Oestroidea</taxon>
        <taxon>Calliphoridae</taxon>
        <taxon>Luciliinae</taxon>
        <taxon>Lucilia</taxon>
    </lineage>
</organism>
<gene>
    <name evidence="1" type="ORF">FF38_08246</name>
</gene>
<protein>
    <submittedName>
        <fullName evidence="1">Uncharacterized protein</fullName>
    </submittedName>
</protein>
<dbReference type="AlphaFoldDB" id="A0A0L0BYU4"/>
<sequence length="173" mass="19066">MAKVGLKGCSFLDSLNSKCSSSVMGEGKGDGDIDEELSLLEVLSGVILREIREQVSFTSMPVGLIEIGPEFSEISVALVLTFSFLKNWVTKVCFIVLLTPSFTELLGDISSEMSDVSLKLSLLVLLASFSCKILKVHEIFTLLLSQHYHFLLKHFFHSLLYLILSKIVAGNYG</sequence>
<name>A0A0L0BYU4_LUCCU</name>
<dbReference type="Proteomes" id="UP000037069">
    <property type="component" value="Unassembled WGS sequence"/>
</dbReference>
<keyword evidence="2" id="KW-1185">Reference proteome</keyword>